<protein>
    <submittedName>
        <fullName evidence="2">Uncharacterized protein</fullName>
    </submittedName>
</protein>
<evidence type="ECO:0000256" key="1">
    <source>
        <dbReference type="SAM" id="MobiDB-lite"/>
    </source>
</evidence>
<gene>
    <name evidence="2" type="ORF">HMPREF9304_01945</name>
</gene>
<dbReference type="AlphaFoldDB" id="A0A098YWB0"/>
<comment type="caution">
    <text evidence="2">The sequence shown here is derived from an EMBL/GenBank/DDBJ whole genome shotgun (WGS) entry which is preliminary data.</text>
</comment>
<proteinExistence type="predicted"/>
<dbReference type="Proteomes" id="UP000029723">
    <property type="component" value="Unassembled WGS sequence"/>
</dbReference>
<sequence length="295" mass="31838">MEKIKLYIAKAQSNNSDAAKGTAENPYTEEEFETMLDNGTWPGGYVQNMGYVMKEVVVSSSYPDSGVVDSDDSWSWSDPWDSSSDPWDSSSEPWDGTNSSGNSGNNHNGGSQGVDVNSGGHGGGGVISGNKPVSDVIPTSAFKGYRDSDKAGCLNRCREMLATANCELTGSEIAMANYDSNGRATTATDNYKSGLAYIDSQLRQKKPVIVAVDYKEKTSLGSGRKDRAGDHFVIIVGGSQTHGYHYYDPATANIEKGTSSDNTFRLDGKLLKDENRCTGSSNVKYYTLTSIRKNR</sequence>
<dbReference type="EMBL" id="JRPQ01000046">
    <property type="protein sequence ID" value="KGI22888.1"/>
    <property type="molecule type" value="Genomic_DNA"/>
</dbReference>
<evidence type="ECO:0000313" key="2">
    <source>
        <dbReference type="EMBL" id="KGI22888.1"/>
    </source>
</evidence>
<dbReference type="RefSeq" id="WP_052045829.1">
    <property type="nucleotide sequence ID" value="NZ_JRPQ01000046.1"/>
</dbReference>
<feature type="compositionally biased region" description="Low complexity" evidence="1">
    <location>
        <begin position="66"/>
        <end position="118"/>
    </location>
</feature>
<name>A0A098YWB0_9BACT</name>
<evidence type="ECO:0000313" key="3">
    <source>
        <dbReference type="Proteomes" id="UP000029723"/>
    </source>
</evidence>
<feature type="region of interest" description="Disordered" evidence="1">
    <location>
        <begin position="66"/>
        <end position="132"/>
    </location>
</feature>
<organism evidence="2 3">
    <name type="scientific">Hoylesella timonensis S9-PR14</name>
    <dbReference type="NCBI Taxonomy" id="1401062"/>
    <lineage>
        <taxon>Bacteria</taxon>
        <taxon>Pseudomonadati</taxon>
        <taxon>Bacteroidota</taxon>
        <taxon>Bacteroidia</taxon>
        <taxon>Bacteroidales</taxon>
        <taxon>Prevotellaceae</taxon>
        <taxon>Hoylesella</taxon>
    </lineage>
</organism>
<reference evidence="2 3" key="1">
    <citation type="submission" date="2014-07" db="EMBL/GenBank/DDBJ databases">
        <authorList>
            <person name="McCorrison J."/>
            <person name="Sanka R."/>
            <person name="Torralba M."/>
            <person name="Gillis M."/>
            <person name="Haft D.H."/>
            <person name="Methe B."/>
            <person name="Sutton G."/>
            <person name="Nelson K.E."/>
        </authorList>
    </citation>
    <scope>NUCLEOTIDE SEQUENCE [LARGE SCALE GENOMIC DNA]</scope>
    <source>
        <strain evidence="2 3">S9-PR14</strain>
    </source>
</reference>
<accession>A0A098YWB0</accession>
<dbReference type="OrthoDB" id="1100874at2"/>